<reference evidence="5" key="1">
    <citation type="submission" date="2022-01" db="EMBL/GenBank/DDBJ databases">
        <title>Gordonia xiamenensis sp. nov., isolated from surface seawater in Xiamen.</title>
        <authorList>
            <person name="He Y.F."/>
        </authorList>
    </citation>
    <scope>NUCLEOTIDE SEQUENCE</scope>
    <source>
        <strain evidence="5">GW1C4-4</strain>
    </source>
</reference>
<protein>
    <submittedName>
        <fullName evidence="5">Methyltransferase domain-containing protein</fullName>
    </submittedName>
</protein>
<evidence type="ECO:0000256" key="1">
    <source>
        <dbReference type="ARBA" id="ARBA00022603"/>
    </source>
</evidence>
<proteinExistence type="predicted"/>
<dbReference type="InterPro" id="IPR041698">
    <property type="entry name" value="Methyltransf_25"/>
</dbReference>
<dbReference type="GO" id="GO:0008168">
    <property type="term" value="F:methyltransferase activity"/>
    <property type="evidence" value="ECO:0007669"/>
    <property type="project" value="UniProtKB-KW"/>
</dbReference>
<dbReference type="EMBL" id="JAKGCU010000010">
    <property type="protein sequence ID" value="MCF3939239.1"/>
    <property type="molecule type" value="Genomic_DNA"/>
</dbReference>
<evidence type="ECO:0000256" key="2">
    <source>
        <dbReference type="ARBA" id="ARBA00022679"/>
    </source>
</evidence>
<evidence type="ECO:0000259" key="4">
    <source>
        <dbReference type="Pfam" id="PF13649"/>
    </source>
</evidence>
<dbReference type="PANTHER" id="PTHR43861:SF1">
    <property type="entry name" value="TRANS-ACONITATE 2-METHYLTRANSFERASE"/>
    <property type="match status" value="1"/>
</dbReference>
<dbReference type="Pfam" id="PF13649">
    <property type="entry name" value="Methyltransf_25"/>
    <property type="match status" value="1"/>
</dbReference>
<feature type="region of interest" description="Disordered" evidence="3">
    <location>
        <begin position="1"/>
        <end position="33"/>
    </location>
</feature>
<feature type="compositionally biased region" description="Basic residues" evidence="3">
    <location>
        <begin position="10"/>
        <end position="27"/>
    </location>
</feature>
<evidence type="ECO:0000313" key="6">
    <source>
        <dbReference type="Proteomes" id="UP001108089"/>
    </source>
</evidence>
<accession>A0ABS9DLV8</accession>
<dbReference type="PANTHER" id="PTHR43861">
    <property type="entry name" value="TRANS-ACONITATE 2-METHYLTRANSFERASE-RELATED"/>
    <property type="match status" value="1"/>
</dbReference>
<dbReference type="InterPro" id="IPR029063">
    <property type="entry name" value="SAM-dependent_MTases_sf"/>
</dbReference>
<sequence length="310" mass="32808">MPQSAQPPHAGHHPGHDAHRHHGHHHSAHDAHVHDPATADAMVEGMAEVLDLDAAASGGFVDDLAERIADLIAAPRSVVDLGSGTGGLTARLAALFPSAQVTALDNAPDMLDRVRDAARAAGVGDRVRTQVADLDTALPGDLADLDVVWSSSAMHHFAAPADLLGNVHAAVRPGGLLIVVELDGLPAFLPPDTPDGQLERRLHTIMTERGANAHPDWSPVIVGAGFDLLETHAITNAPAPPDLTSRYAHAWISRMAHGLAEELSDTDRSRLDDLLAPAGPSSLGTREDLTVSTRRTAWIARRPEHNQEKP</sequence>
<dbReference type="Proteomes" id="UP001108089">
    <property type="component" value="Unassembled WGS sequence"/>
</dbReference>
<keyword evidence="6" id="KW-1185">Reference proteome</keyword>
<gene>
    <name evidence="5" type="ORF">L1892_12725</name>
</gene>
<dbReference type="SUPFAM" id="SSF53335">
    <property type="entry name" value="S-adenosyl-L-methionine-dependent methyltransferases"/>
    <property type="match status" value="1"/>
</dbReference>
<dbReference type="GO" id="GO:0032259">
    <property type="term" value="P:methylation"/>
    <property type="evidence" value="ECO:0007669"/>
    <property type="project" value="UniProtKB-KW"/>
</dbReference>
<dbReference type="RefSeq" id="WP_235723968.1">
    <property type="nucleotide sequence ID" value="NZ_JAKGCU010000010.1"/>
</dbReference>
<organism evidence="5 6">
    <name type="scientific">Gordonia tangerina</name>
    <dbReference type="NCBI Taxonomy" id="2911060"/>
    <lineage>
        <taxon>Bacteria</taxon>
        <taxon>Bacillati</taxon>
        <taxon>Actinomycetota</taxon>
        <taxon>Actinomycetes</taxon>
        <taxon>Mycobacteriales</taxon>
        <taxon>Gordoniaceae</taxon>
        <taxon>Gordonia</taxon>
    </lineage>
</organism>
<keyword evidence="2" id="KW-0808">Transferase</keyword>
<comment type="caution">
    <text evidence="5">The sequence shown here is derived from an EMBL/GenBank/DDBJ whole genome shotgun (WGS) entry which is preliminary data.</text>
</comment>
<feature type="domain" description="Methyltransferase" evidence="4">
    <location>
        <begin position="78"/>
        <end position="175"/>
    </location>
</feature>
<name>A0ABS9DLV8_9ACTN</name>
<dbReference type="CDD" id="cd02440">
    <property type="entry name" value="AdoMet_MTases"/>
    <property type="match status" value="1"/>
</dbReference>
<evidence type="ECO:0000256" key="3">
    <source>
        <dbReference type="SAM" id="MobiDB-lite"/>
    </source>
</evidence>
<evidence type="ECO:0000313" key="5">
    <source>
        <dbReference type="EMBL" id="MCF3939239.1"/>
    </source>
</evidence>
<keyword evidence="1 5" id="KW-0489">Methyltransferase</keyword>
<dbReference type="Gene3D" id="3.40.50.150">
    <property type="entry name" value="Vaccinia Virus protein VP39"/>
    <property type="match status" value="1"/>
</dbReference>